<sequence>MRFLLKGFRNGLGAIIAFISWIVPVSKVKRTSEQQHKVDKETINIELYQFFGCPFCIKTRRMIKRLNLHIITRNAQTIGSKFRDEIQRETGKVQVPCLKITNGDEVQWMFESNEISTYLNKHFR</sequence>
<dbReference type="SUPFAM" id="SSF52833">
    <property type="entry name" value="Thioredoxin-like"/>
    <property type="match status" value="1"/>
</dbReference>
<dbReference type="OrthoDB" id="9793736at2"/>
<accession>A5CVZ5</accession>
<evidence type="ECO:0000259" key="1">
    <source>
        <dbReference type="Pfam" id="PF00462"/>
    </source>
</evidence>
<dbReference type="AlphaFoldDB" id="A5CVZ5"/>
<dbReference type="HOGENOM" id="CLU_026126_8_0_6"/>
<dbReference type="KEGG" id="vok:COSY_0764"/>
<dbReference type="eggNOG" id="COG0695">
    <property type="taxonomic scope" value="Bacteria"/>
</dbReference>
<evidence type="ECO:0000313" key="2">
    <source>
        <dbReference type="EMBL" id="BAF61871.1"/>
    </source>
</evidence>
<evidence type="ECO:0000313" key="3">
    <source>
        <dbReference type="Proteomes" id="UP000000247"/>
    </source>
</evidence>
<reference evidence="3" key="1">
    <citation type="journal article" date="2007" name="Curr. Biol.">
        <title>Reduced genome of the thioautotrophic intracellular symbiont in a deep-sea clam, Calyptogena okutanii.</title>
        <authorList>
            <person name="Kuwahara H."/>
            <person name="Yoshida T."/>
            <person name="Takaki Y."/>
            <person name="Shimamura S."/>
            <person name="Nishi S."/>
            <person name="Harada M."/>
            <person name="Matsuyama K."/>
            <person name="Takishita K."/>
            <person name="Kawato M."/>
            <person name="Uematsu K."/>
            <person name="Fujiwara Y."/>
            <person name="Sato T."/>
            <person name="Kato C."/>
            <person name="Kitagawa M."/>
            <person name="Kato I."/>
            <person name="Maruyama T."/>
        </authorList>
    </citation>
    <scope>NUCLEOTIDE SEQUENCE [LARGE SCALE GENOMIC DNA]</scope>
    <source>
        <strain evidence="3">HA</strain>
    </source>
</reference>
<dbReference type="InterPro" id="IPR002109">
    <property type="entry name" value="Glutaredoxin"/>
</dbReference>
<protein>
    <recommendedName>
        <fullName evidence="1">Glutaredoxin domain-containing protein</fullName>
    </recommendedName>
</protein>
<keyword evidence="3" id="KW-1185">Reference proteome</keyword>
<dbReference type="InterPro" id="IPR036249">
    <property type="entry name" value="Thioredoxin-like_sf"/>
</dbReference>
<dbReference type="InterPro" id="IPR011767">
    <property type="entry name" value="GLR_AS"/>
</dbReference>
<dbReference type="RefSeq" id="WP_011930140.1">
    <property type="nucleotide sequence ID" value="NC_009465.1"/>
</dbReference>
<feature type="domain" description="Glutaredoxin" evidence="1">
    <location>
        <begin position="45"/>
        <end position="102"/>
    </location>
</feature>
<dbReference type="Proteomes" id="UP000000247">
    <property type="component" value="Chromosome"/>
</dbReference>
<dbReference type="Gene3D" id="3.40.30.10">
    <property type="entry name" value="Glutaredoxin"/>
    <property type="match status" value="1"/>
</dbReference>
<dbReference type="STRING" id="412965.COSY_0764"/>
<dbReference type="PROSITE" id="PS51354">
    <property type="entry name" value="GLUTAREDOXIN_2"/>
    <property type="match status" value="1"/>
</dbReference>
<dbReference type="PROSITE" id="PS00195">
    <property type="entry name" value="GLUTAREDOXIN_1"/>
    <property type="match status" value="1"/>
</dbReference>
<organism evidence="2 3">
    <name type="scientific">Vesicomyosocius okutanii subsp. Calyptogena okutanii (strain HA)</name>
    <dbReference type="NCBI Taxonomy" id="412965"/>
    <lineage>
        <taxon>Bacteria</taxon>
        <taxon>Pseudomonadati</taxon>
        <taxon>Pseudomonadota</taxon>
        <taxon>Gammaproteobacteria</taxon>
        <taxon>Candidatus Pseudothioglobaceae</taxon>
        <taxon>Candidatus Vesicomyidisocius</taxon>
    </lineage>
</organism>
<gene>
    <name evidence="2" type="ordered locus">COSY_0764</name>
</gene>
<dbReference type="Pfam" id="PF00462">
    <property type="entry name" value="Glutaredoxin"/>
    <property type="match status" value="1"/>
</dbReference>
<proteinExistence type="predicted"/>
<dbReference type="EMBL" id="AP009247">
    <property type="protein sequence ID" value="BAF61871.1"/>
    <property type="molecule type" value="Genomic_DNA"/>
</dbReference>
<name>A5CVZ5_VESOH</name>